<dbReference type="Proteomes" id="UP001149165">
    <property type="component" value="Unassembled WGS sequence"/>
</dbReference>
<evidence type="ECO:0000313" key="4">
    <source>
        <dbReference type="Proteomes" id="UP001149165"/>
    </source>
</evidence>
<keyword evidence="4" id="KW-1185">Reference proteome</keyword>
<keyword evidence="1" id="KW-0378">Hydrolase</keyword>
<protein>
    <submittedName>
        <fullName evidence="3">Lipase/esterase</fullName>
    </submittedName>
</protein>
<dbReference type="EMBL" id="JAPQKH010000006">
    <property type="protein sequence ID" value="KAJ5094499.1"/>
    <property type="molecule type" value="Genomic_DNA"/>
</dbReference>
<evidence type="ECO:0000256" key="1">
    <source>
        <dbReference type="ARBA" id="ARBA00022801"/>
    </source>
</evidence>
<comment type="caution">
    <text evidence="3">The sequence shown here is derived from an EMBL/GenBank/DDBJ whole genome shotgun (WGS) entry which is preliminary data.</text>
</comment>
<reference evidence="3" key="2">
    <citation type="journal article" date="2023" name="IMA Fungus">
        <title>Comparative genomic study of the Penicillium genus elucidates a diverse pangenome and 15 lateral gene transfer events.</title>
        <authorList>
            <person name="Petersen C."/>
            <person name="Sorensen T."/>
            <person name="Nielsen M.R."/>
            <person name="Sondergaard T.E."/>
            <person name="Sorensen J.L."/>
            <person name="Fitzpatrick D.A."/>
            <person name="Frisvad J.C."/>
            <person name="Nielsen K.L."/>
        </authorList>
    </citation>
    <scope>NUCLEOTIDE SEQUENCE</scope>
    <source>
        <strain evidence="3">IBT 30069</strain>
    </source>
</reference>
<reference evidence="3" key="1">
    <citation type="submission" date="2022-11" db="EMBL/GenBank/DDBJ databases">
        <authorList>
            <person name="Petersen C."/>
        </authorList>
    </citation>
    <scope>NUCLEOTIDE SEQUENCE</scope>
    <source>
        <strain evidence="3">IBT 30069</strain>
    </source>
</reference>
<evidence type="ECO:0000259" key="2">
    <source>
        <dbReference type="Pfam" id="PF07859"/>
    </source>
</evidence>
<gene>
    <name evidence="3" type="ORF">N7456_010360</name>
</gene>
<evidence type="ECO:0000313" key="3">
    <source>
        <dbReference type="EMBL" id="KAJ5094499.1"/>
    </source>
</evidence>
<name>A0A9W9K649_9EURO</name>
<dbReference type="InterPro" id="IPR013094">
    <property type="entry name" value="AB_hydrolase_3"/>
</dbReference>
<proteinExistence type="predicted"/>
<dbReference type="GO" id="GO:0072330">
    <property type="term" value="P:monocarboxylic acid biosynthetic process"/>
    <property type="evidence" value="ECO:0007669"/>
    <property type="project" value="UniProtKB-ARBA"/>
</dbReference>
<dbReference type="GO" id="GO:0016787">
    <property type="term" value="F:hydrolase activity"/>
    <property type="evidence" value="ECO:0007669"/>
    <property type="project" value="UniProtKB-KW"/>
</dbReference>
<dbReference type="AlphaFoldDB" id="A0A9W9K649"/>
<dbReference type="PANTHER" id="PTHR48081:SF8">
    <property type="entry name" value="ALPHA_BETA HYDROLASE FOLD-3 DOMAIN-CONTAINING PROTEIN-RELATED"/>
    <property type="match status" value="1"/>
</dbReference>
<feature type="domain" description="Alpha/beta hydrolase fold-3" evidence="2">
    <location>
        <begin position="96"/>
        <end position="312"/>
    </location>
</feature>
<dbReference type="SUPFAM" id="SSF53474">
    <property type="entry name" value="alpha/beta-Hydrolases"/>
    <property type="match status" value="1"/>
</dbReference>
<dbReference type="InterPro" id="IPR050300">
    <property type="entry name" value="GDXG_lipolytic_enzyme"/>
</dbReference>
<dbReference type="Gene3D" id="3.40.50.1820">
    <property type="entry name" value="alpha/beta hydrolase"/>
    <property type="match status" value="1"/>
</dbReference>
<sequence>MLDQYKTKEDVLKLGIVDPELEQILKDHPAPKMDFGFPIEQLRGIVSAMEKSTFDTCPTFNTEESTLTIPIRNNRTNELYITKPANTTPTSKNPVVVLIFGGAFIMGTNIQSIIWARAIAHLYNATVIQPSYRLAPENKFPAAPNDIWDSIKWIAANESSLSADLRKGFVLGGGSAGGNLSIITAHRSVKEKLNPPITGVLASIPVCMSTETVPSKYKELYQSREQNVDAPGNPGADSKKTGGYEALYGQDFFSEDFSPFNMDVPFSEIPRTYVQVAGLDELRDDGIIYAKVLKDSGVEVEFDVYPGMPHGHFNMWPGLKASIKSQEDTIWYFGWLLRQEVPREKVEEIVAQVTRK</sequence>
<dbReference type="InterPro" id="IPR029058">
    <property type="entry name" value="AB_hydrolase_fold"/>
</dbReference>
<dbReference type="PANTHER" id="PTHR48081">
    <property type="entry name" value="AB HYDROLASE SUPERFAMILY PROTEIN C4A8.06C"/>
    <property type="match status" value="1"/>
</dbReference>
<dbReference type="OrthoDB" id="408631at2759"/>
<dbReference type="GO" id="GO:0017000">
    <property type="term" value="P:antibiotic biosynthetic process"/>
    <property type="evidence" value="ECO:0007669"/>
    <property type="project" value="UniProtKB-ARBA"/>
</dbReference>
<organism evidence="3 4">
    <name type="scientific">Penicillium angulare</name>
    <dbReference type="NCBI Taxonomy" id="116970"/>
    <lineage>
        <taxon>Eukaryota</taxon>
        <taxon>Fungi</taxon>
        <taxon>Dikarya</taxon>
        <taxon>Ascomycota</taxon>
        <taxon>Pezizomycotina</taxon>
        <taxon>Eurotiomycetes</taxon>
        <taxon>Eurotiomycetidae</taxon>
        <taxon>Eurotiales</taxon>
        <taxon>Aspergillaceae</taxon>
        <taxon>Penicillium</taxon>
    </lineage>
</organism>
<dbReference type="Pfam" id="PF07859">
    <property type="entry name" value="Abhydrolase_3"/>
    <property type="match status" value="1"/>
</dbReference>
<accession>A0A9W9K649</accession>